<dbReference type="PATRIC" id="fig|937777.3.peg.120"/>
<sequence>MFLLFLGFVVLLSGFVAYAADTIARRVGRRHLRLFGLRPKTTALIVAVLSGMGISFASVLAFGILNRQALRNVAQADEMRVEIRVLRDELEPLRASIDETRDQLDHVRGQAAALERSRDAAIKARDEASEQAQALGRERAAALKERDEAVLQADTAAARTRALEQRVSQLAKRRDELALKAQEAEAALAENRQEVEALAGQLQNLEQTRATLETQATEAQRREREARAQEAQAKLQEEGARKREAEARSREAEAQRREAQRREAQAQREARLAQQDARAAAQQASELETKLTTLQSQLNAVQTQTRLLAQQSQALIAERDRLRKERDKAQQDVRAEQARRDAIVRDNEMLQRSLQAAQTERARLAGDVARATSELSATRTGDLLYEKGDLVHMQTVASVHNIPEAISGAQAKAAARGARGRPPATLSESAHTRLQARVRGLNYSAVIVFRSATNAVQGFPVELTAEAFANRTLYRRDEVIRSASLRLGSPDQMREQLLELVTQALLDLQERGVPPENIASGGLNPVDTVSFLGNLKGTGTVRVGVASRTEVRPGGEVELYPVLR</sequence>
<dbReference type="Proteomes" id="UP000010467">
    <property type="component" value="Chromosome"/>
</dbReference>
<evidence type="ECO:0000259" key="3">
    <source>
        <dbReference type="PROSITE" id="PS50885"/>
    </source>
</evidence>
<evidence type="ECO:0000313" key="4">
    <source>
        <dbReference type="EMBL" id="AFZ65723.1"/>
    </source>
</evidence>
<accession>K9ZVS5</accession>
<gene>
    <name evidence="4" type="ordered locus">Deipe_0115</name>
</gene>
<evidence type="ECO:0000256" key="2">
    <source>
        <dbReference type="SAM" id="Phobius"/>
    </source>
</evidence>
<protein>
    <recommendedName>
        <fullName evidence="3">HAMP domain-containing protein</fullName>
    </recommendedName>
</protein>
<proteinExistence type="predicted"/>
<feature type="domain" description="HAMP" evidence="3">
    <location>
        <begin position="67"/>
        <end position="109"/>
    </location>
</feature>
<dbReference type="EMBL" id="CP003382">
    <property type="protein sequence ID" value="AFZ65723.1"/>
    <property type="molecule type" value="Genomic_DNA"/>
</dbReference>
<feature type="transmembrane region" description="Helical" evidence="2">
    <location>
        <begin position="43"/>
        <end position="65"/>
    </location>
</feature>
<feature type="region of interest" description="Disordered" evidence="1">
    <location>
        <begin position="214"/>
        <end position="281"/>
    </location>
</feature>
<dbReference type="AlphaFoldDB" id="K9ZVS5"/>
<name>K9ZVS5_DEIPD</name>
<keyword evidence="2" id="KW-0812">Transmembrane</keyword>
<organism evidence="4 5">
    <name type="scientific">Deinococcus peraridilitoris (strain DSM 19664 / LMG 22246 / CIP 109416 / KR-200)</name>
    <dbReference type="NCBI Taxonomy" id="937777"/>
    <lineage>
        <taxon>Bacteria</taxon>
        <taxon>Thermotogati</taxon>
        <taxon>Deinococcota</taxon>
        <taxon>Deinococci</taxon>
        <taxon>Deinococcales</taxon>
        <taxon>Deinococcaceae</taxon>
        <taxon>Deinococcus</taxon>
    </lineage>
</organism>
<evidence type="ECO:0000313" key="5">
    <source>
        <dbReference type="Proteomes" id="UP000010467"/>
    </source>
</evidence>
<dbReference type="InterPro" id="IPR003660">
    <property type="entry name" value="HAMP_dom"/>
</dbReference>
<dbReference type="HOGENOM" id="CLU_501280_0_0_0"/>
<reference evidence="5" key="1">
    <citation type="submission" date="2012-03" db="EMBL/GenBank/DDBJ databases">
        <title>Complete sequence of chromosome of Deinococcus peraridilitoris DSM 19664.</title>
        <authorList>
            <person name="Lucas S."/>
            <person name="Copeland A."/>
            <person name="Lapidus A."/>
            <person name="Glavina del Rio T."/>
            <person name="Dalin E."/>
            <person name="Tice H."/>
            <person name="Bruce D."/>
            <person name="Goodwin L."/>
            <person name="Pitluck S."/>
            <person name="Peters L."/>
            <person name="Mikhailova N."/>
            <person name="Lu M."/>
            <person name="Kyrpides N."/>
            <person name="Mavromatis K."/>
            <person name="Ivanova N."/>
            <person name="Brettin T."/>
            <person name="Detter J.C."/>
            <person name="Han C."/>
            <person name="Larimer F."/>
            <person name="Land M."/>
            <person name="Hauser L."/>
            <person name="Markowitz V."/>
            <person name="Cheng J.-F."/>
            <person name="Hugenholtz P."/>
            <person name="Woyke T."/>
            <person name="Wu D."/>
            <person name="Pukall R."/>
            <person name="Steenblock K."/>
            <person name="Brambilla E."/>
            <person name="Klenk H.-P."/>
            <person name="Eisen J.A."/>
        </authorList>
    </citation>
    <scope>NUCLEOTIDE SEQUENCE [LARGE SCALE GENOMIC DNA]</scope>
    <source>
        <strain evidence="5">DSM 19664 / LMG 22246 / CIP 109416 / KR-200</strain>
    </source>
</reference>
<keyword evidence="5" id="KW-1185">Reference proteome</keyword>
<dbReference type="eggNOG" id="COG4372">
    <property type="taxonomic scope" value="Bacteria"/>
</dbReference>
<dbReference type="PROSITE" id="PS50885">
    <property type="entry name" value="HAMP"/>
    <property type="match status" value="1"/>
</dbReference>
<dbReference type="Pfam" id="PF11283">
    <property type="entry name" value="DUF3084"/>
    <property type="match status" value="1"/>
</dbReference>
<dbReference type="RefSeq" id="WP_015234034.1">
    <property type="nucleotide sequence ID" value="NC_019793.1"/>
</dbReference>
<dbReference type="KEGG" id="dpd:Deipe_0115"/>
<feature type="compositionally biased region" description="Basic and acidic residues" evidence="1">
    <location>
        <begin position="219"/>
        <end position="228"/>
    </location>
</feature>
<keyword evidence="2" id="KW-1133">Transmembrane helix</keyword>
<evidence type="ECO:0000256" key="1">
    <source>
        <dbReference type="SAM" id="MobiDB-lite"/>
    </source>
</evidence>
<dbReference type="GO" id="GO:0007165">
    <property type="term" value="P:signal transduction"/>
    <property type="evidence" value="ECO:0007669"/>
    <property type="project" value="InterPro"/>
</dbReference>
<dbReference type="STRING" id="937777.Deipe_0115"/>
<dbReference type="GO" id="GO:0016020">
    <property type="term" value="C:membrane"/>
    <property type="evidence" value="ECO:0007669"/>
    <property type="project" value="InterPro"/>
</dbReference>
<dbReference type="OrthoDB" id="74354at2"/>
<feature type="compositionally biased region" description="Basic and acidic residues" evidence="1">
    <location>
        <begin position="235"/>
        <end position="271"/>
    </location>
</feature>
<keyword evidence="2" id="KW-0472">Membrane</keyword>
<dbReference type="InterPro" id="IPR021435">
    <property type="entry name" value="DUF3084"/>
</dbReference>
<feature type="compositionally biased region" description="Low complexity" evidence="1">
    <location>
        <begin position="272"/>
        <end position="281"/>
    </location>
</feature>